<evidence type="ECO:0000256" key="9">
    <source>
        <dbReference type="ARBA" id="ARBA00047899"/>
    </source>
</evidence>
<dbReference type="FunFam" id="3.30.200.20:FF:000102">
    <property type="entry name" value="Non-specific serine/threonine protein kinase"/>
    <property type="match status" value="1"/>
</dbReference>
<dbReference type="SUPFAM" id="SSF56112">
    <property type="entry name" value="Protein kinase-like (PK-like)"/>
    <property type="match status" value="1"/>
</dbReference>
<evidence type="ECO:0000259" key="12">
    <source>
        <dbReference type="PROSITE" id="PS50011"/>
    </source>
</evidence>
<evidence type="ECO:0000256" key="10">
    <source>
        <dbReference type="ARBA" id="ARBA00048679"/>
    </source>
</evidence>
<dbReference type="CDD" id="cd05599">
    <property type="entry name" value="STKc_NDR_like"/>
    <property type="match status" value="1"/>
</dbReference>
<evidence type="ECO:0000256" key="8">
    <source>
        <dbReference type="ARBA" id="ARBA00022840"/>
    </source>
</evidence>
<dbReference type="AlphaFoldDB" id="A0A9Q0HLA8"/>
<proteinExistence type="inferred from homology"/>
<accession>A0A9Q0HLA8</accession>
<dbReference type="Gene3D" id="1.10.510.10">
    <property type="entry name" value="Transferase(Phosphotransferase) domain 1"/>
    <property type="match status" value="1"/>
</dbReference>
<gene>
    <name evidence="14" type="ORF">LUZ63_014631</name>
</gene>
<dbReference type="PROSITE" id="PS50011">
    <property type="entry name" value="PROTEIN_KINASE_DOM"/>
    <property type="match status" value="1"/>
</dbReference>
<dbReference type="InterPro" id="IPR059233">
    <property type="entry name" value="MobB_NdrA/B/Cbk1"/>
</dbReference>
<dbReference type="PANTHER" id="PTHR22988:SF76">
    <property type="entry name" value="CHROMOSOME UNDETERMINED SCAFFOLD_135, WHOLE GENOME SHOTGUN SEQUENCE"/>
    <property type="match status" value="1"/>
</dbReference>
<dbReference type="PROSITE" id="PS00107">
    <property type="entry name" value="PROTEIN_KINASE_ATP"/>
    <property type="match status" value="1"/>
</dbReference>
<dbReference type="CDD" id="cd21742">
    <property type="entry name" value="MobB_NDR_LATS-like"/>
    <property type="match status" value="1"/>
</dbReference>
<keyword evidence="6 11" id="KW-0547">Nucleotide-binding</keyword>
<evidence type="ECO:0000256" key="1">
    <source>
        <dbReference type="ARBA" id="ARBA00009903"/>
    </source>
</evidence>
<evidence type="ECO:0000256" key="7">
    <source>
        <dbReference type="ARBA" id="ARBA00022777"/>
    </source>
</evidence>
<evidence type="ECO:0000256" key="2">
    <source>
        <dbReference type="ARBA" id="ARBA00012513"/>
    </source>
</evidence>
<comment type="similarity">
    <text evidence="1">Belongs to the protein kinase superfamily. AGC Ser/Thr protein kinase family.</text>
</comment>
<dbReference type="FunFam" id="1.10.510.10:FF:000057">
    <property type="entry name" value="Non-specific serine/threonine protein kinase"/>
    <property type="match status" value="1"/>
</dbReference>
<keyword evidence="3" id="KW-0723">Serine/threonine-protein kinase</keyword>
<name>A0A9Q0HLA8_9POAL</name>
<dbReference type="EC" id="2.7.11.1" evidence="2"/>
<evidence type="ECO:0000256" key="3">
    <source>
        <dbReference type="ARBA" id="ARBA00022527"/>
    </source>
</evidence>
<comment type="catalytic activity">
    <reaction evidence="9">
        <text>L-threonyl-[protein] + ATP = O-phospho-L-threonyl-[protein] + ADP + H(+)</text>
        <dbReference type="Rhea" id="RHEA:46608"/>
        <dbReference type="Rhea" id="RHEA-COMP:11060"/>
        <dbReference type="Rhea" id="RHEA-COMP:11605"/>
        <dbReference type="ChEBI" id="CHEBI:15378"/>
        <dbReference type="ChEBI" id="CHEBI:30013"/>
        <dbReference type="ChEBI" id="CHEBI:30616"/>
        <dbReference type="ChEBI" id="CHEBI:61977"/>
        <dbReference type="ChEBI" id="CHEBI:456216"/>
        <dbReference type="EC" id="2.7.11.1"/>
    </reaction>
</comment>
<dbReference type="InterPro" id="IPR000961">
    <property type="entry name" value="AGC-kinase_C"/>
</dbReference>
<evidence type="ECO:0000256" key="5">
    <source>
        <dbReference type="ARBA" id="ARBA00022679"/>
    </source>
</evidence>
<dbReference type="InterPro" id="IPR011009">
    <property type="entry name" value="Kinase-like_dom_sf"/>
</dbReference>
<keyword evidence="7" id="KW-0418">Kinase</keyword>
<dbReference type="SMART" id="SM00220">
    <property type="entry name" value="S_TKc"/>
    <property type="match status" value="1"/>
</dbReference>
<dbReference type="InterPro" id="IPR050839">
    <property type="entry name" value="Rho-assoc_Ser/Thr_Kinase"/>
</dbReference>
<keyword evidence="4" id="KW-0597">Phosphoprotein</keyword>
<sequence>MCIFLEEEKASSEMESAKNWFRRKSGGSAMDEEKEEVVSKQTKERVEAAKKYIENHYLQRARISQERQQSMNTFRRSILEKRLGEKHMSREEKHSIVKQLEKKESEYMRLQRLKTGVEDFEILAQIGRGAFGEVRLCREKTSSQIFAMKKLNKSDMIRRGQVEHVRSERNLLAEIESEFVVKLHCSFQDEEFLYLIMEYLPGGDMMALLSSKGTLTEEEARFYIAETVLAIESIHKHNYIHRDIKPDNMLLGKDGHIKLTDFGLCKSLDLAYLEDLNDTSKDLNSKSTIDLWTLKLKRSSKEQLQQWQKNRRSMAFSTVGTPDYIAPEVLGKKGYGLECDWWSLGTIMYEMLVGYAPFHAEAPMSTCRRVVNWKSNLKFPQERRLSEEAKDLICKLLCSADQRLGKGGAHEIKSHPWFNGVQWEKLYETKSVLVPEIKDDLDIHNYDDLEELYDQNGTKCKSGKWRKMLSPNAANFMGYTFKNFDIVNDHQIPELAELKRRNHKNSPPSVKNSDEQWKFKKGSSVKRVPIQCDMMKCRRASCA</sequence>
<dbReference type="EMBL" id="JAMQYH010000004">
    <property type="protein sequence ID" value="KAJ1690476.1"/>
    <property type="molecule type" value="Genomic_DNA"/>
</dbReference>
<keyword evidence="15" id="KW-1185">Reference proteome</keyword>
<comment type="catalytic activity">
    <reaction evidence="10">
        <text>L-seryl-[protein] + ATP = O-phospho-L-seryl-[protein] + ADP + H(+)</text>
        <dbReference type="Rhea" id="RHEA:17989"/>
        <dbReference type="Rhea" id="RHEA-COMP:9863"/>
        <dbReference type="Rhea" id="RHEA-COMP:11604"/>
        <dbReference type="ChEBI" id="CHEBI:15378"/>
        <dbReference type="ChEBI" id="CHEBI:29999"/>
        <dbReference type="ChEBI" id="CHEBI:30616"/>
        <dbReference type="ChEBI" id="CHEBI:83421"/>
        <dbReference type="ChEBI" id="CHEBI:456216"/>
        <dbReference type="EC" id="2.7.11.1"/>
    </reaction>
</comment>
<evidence type="ECO:0000256" key="6">
    <source>
        <dbReference type="ARBA" id="ARBA00022741"/>
    </source>
</evidence>
<reference evidence="14" key="1">
    <citation type="journal article" date="2022" name="Cell">
        <title>Repeat-based holocentromeres influence genome architecture and karyotype evolution.</title>
        <authorList>
            <person name="Hofstatter P.G."/>
            <person name="Thangavel G."/>
            <person name="Lux T."/>
            <person name="Neumann P."/>
            <person name="Vondrak T."/>
            <person name="Novak P."/>
            <person name="Zhang M."/>
            <person name="Costa L."/>
            <person name="Castellani M."/>
            <person name="Scott A."/>
            <person name="Toegelov H."/>
            <person name="Fuchs J."/>
            <person name="Mata-Sucre Y."/>
            <person name="Dias Y."/>
            <person name="Vanzela A.L.L."/>
            <person name="Huettel B."/>
            <person name="Almeida C.C.S."/>
            <person name="Simkova H."/>
            <person name="Souza G."/>
            <person name="Pedrosa-Harand A."/>
            <person name="Macas J."/>
            <person name="Mayer K.F.X."/>
            <person name="Houben A."/>
            <person name="Marques A."/>
        </authorList>
    </citation>
    <scope>NUCLEOTIDE SEQUENCE</scope>
    <source>
        <strain evidence="14">RhyBre1mFocal</strain>
    </source>
</reference>
<keyword evidence="8 11" id="KW-0067">ATP-binding</keyword>
<dbReference type="PANTHER" id="PTHR22988">
    <property type="entry name" value="MYOTONIC DYSTROPHY S/T KINASE-RELATED"/>
    <property type="match status" value="1"/>
</dbReference>
<dbReference type="FunFam" id="1.10.510.10:FF:000042">
    <property type="entry name" value="Non-specific serine/threonine protein kinase"/>
    <property type="match status" value="1"/>
</dbReference>
<protein>
    <recommendedName>
        <fullName evidence="2">non-specific serine/threonine protein kinase</fullName>
        <ecNumber evidence="2">2.7.11.1</ecNumber>
    </recommendedName>
</protein>
<keyword evidence="5" id="KW-0808">Transferase</keyword>
<dbReference type="GO" id="GO:0004674">
    <property type="term" value="F:protein serine/threonine kinase activity"/>
    <property type="evidence" value="ECO:0007669"/>
    <property type="project" value="UniProtKB-KW"/>
</dbReference>
<dbReference type="PROSITE" id="PS00108">
    <property type="entry name" value="PROTEIN_KINASE_ST"/>
    <property type="match status" value="1"/>
</dbReference>
<dbReference type="GO" id="GO:0005524">
    <property type="term" value="F:ATP binding"/>
    <property type="evidence" value="ECO:0007669"/>
    <property type="project" value="UniProtKB-UniRule"/>
</dbReference>
<dbReference type="Pfam" id="PF00069">
    <property type="entry name" value="Pkinase"/>
    <property type="match status" value="2"/>
</dbReference>
<feature type="domain" description="AGC-kinase C-terminal" evidence="13">
    <location>
        <begin position="419"/>
        <end position="491"/>
    </location>
</feature>
<dbReference type="InterPro" id="IPR008271">
    <property type="entry name" value="Ser/Thr_kinase_AS"/>
</dbReference>
<dbReference type="InterPro" id="IPR000719">
    <property type="entry name" value="Prot_kinase_dom"/>
</dbReference>
<evidence type="ECO:0000313" key="15">
    <source>
        <dbReference type="Proteomes" id="UP001151287"/>
    </source>
</evidence>
<dbReference type="PROSITE" id="PS51285">
    <property type="entry name" value="AGC_KINASE_CTER"/>
    <property type="match status" value="1"/>
</dbReference>
<dbReference type="InterPro" id="IPR017441">
    <property type="entry name" value="Protein_kinase_ATP_BS"/>
</dbReference>
<feature type="domain" description="Protein kinase" evidence="12">
    <location>
        <begin position="120"/>
        <end position="418"/>
    </location>
</feature>
<evidence type="ECO:0000256" key="11">
    <source>
        <dbReference type="PROSITE-ProRule" id="PRU10141"/>
    </source>
</evidence>
<evidence type="ECO:0000313" key="14">
    <source>
        <dbReference type="EMBL" id="KAJ1690476.1"/>
    </source>
</evidence>
<organism evidence="14 15">
    <name type="scientific">Rhynchospora breviuscula</name>
    <dbReference type="NCBI Taxonomy" id="2022672"/>
    <lineage>
        <taxon>Eukaryota</taxon>
        <taxon>Viridiplantae</taxon>
        <taxon>Streptophyta</taxon>
        <taxon>Embryophyta</taxon>
        <taxon>Tracheophyta</taxon>
        <taxon>Spermatophyta</taxon>
        <taxon>Magnoliopsida</taxon>
        <taxon>Liliopsida</taxon>
        <taxon>Poales</taxon>
        <taxon>Cyperaceae</taxon>
        <taxon>Cyperoideae</taxon>
        <taxon>Rhynchosporeae</taxon>
        <taxon>Rhynchospora</taxon>
    </lineage>
</organism>
<dbReference type="OrthoDB" id="162894at2759"/>
<comment type="caution">
    <text evidence="14">The sequence shown here is derived from an EMBL/GenBank/DDBJ whole genome shotgun (WGS) entry which is preliminary data.</text>
</comment>
<evidence type="ECO:0000256" key="4">
    <source>
        <dbReference type="ARBA" id="ARBA00022553"/>
    </source>
</evidence>
<feature type="binding site" evidence="11">
    <location>
        <position position="149"/>
    </location>
    <ligand>
        <name>ATP</name>
        <dbReference type="ChEBI" id="CHEBI:30616"/>
    </ligand>
</feature>
<dbReference type="Gene3D" id="3.30.200.20">
    <property type="entry name" value="Phosphorylase Kinase, domain 1"/>
    <property type="match status" value="1"/>
</dbReference>
<dbReference type="Proteomes" id="UP001151287">
    <property type="component" value="Unassembled WGS sequence"/>
</dbReference>
<evidence type="ECO:0000259" key="13">
    <source>
        <dbReference type="PROSITE" id="PS51285"/>
    </source>
</evidence>